<reference evidence="7 8" key="1">
    <citation type="journal article" date="2018" name="Microbiome">
        <title>Fine metagenomic profile of the Mediterranean stratified and mixed water columns revealed by assembly and recruitment.</title>
        <authorList>
            <person name="Haro-Moreno J.M."/>
            <person name="Lopez-Perez M."/>
            <person name="De La Torre J.R."/>
            <person name="Picazo A."/>
            <person name="Camacho A."/>
            <person name="Rodriguez-Valera F."/>
        </authorList>
    </citation>
    <scope>NUCLEOTIDE SEQUENCE [LARGE SCALE GENOMIC DNA]</scope>
    <source>
        <strain evidence="7">MED-G84</strain>
    </source>
</reference>
<dbReference type="InterPro" id="IPR014025">
    <property type="entry name" value="Glutaredoxin_subgr"/>
</dbReference>
<name>A0A368BS37_9GAMM</name>
<sequence length="76" mass="9086">MFKNVEIYSKSNCSFCDKAKYYFDQNDITYQEHNVEIPETFKILMERNPNARTMPQIFIDDKLIGGYTDLMEFVNE</sequence>
<dbReference type="PROSITE" id="PS51354">
    <property type="entry name" value="GLUTAREDOXIN_2"/>
    <property type="match status" value="1"/>
</dbReference>
<evidence type="ECO:0000259" key="6">
    <source>
        <dbReference type="Pfam" id="PF00462"/>
    </source>
</evidence>
<dbReference type="InterPro" id="IPR036249">
    <property type="entry name" value="Thioredoxin-like_sf"/>
</dbReference>
<comment type="similarity">
    <text evidence="1">Belongs to the glutaredoxin family.</text>
</comment>
<comment type="caution">
    <text evidence="7">The sequence shown here is derived from an EMBL/GenBank/DDBJ whole genome shotgun (WGS) entry which is preliminary data.</text>
</comment>
<accession>A0A368BS37</accession>
<dbReference type="PRINTS" id="PR00160">
    <property type="entry name" value="GLUTAREDOXIN"/>
</dbReference>
<gene>
    <name evidence="7" type="ORF">DBW98_00300</name>
</gene>
<evidence type="ECO:0000256" key="5">
    <source>
        <dbReference type="ARBA" id="ARBA00023284"/>
    </source>
</evidence>
<proteinExistence type="inferred from homology"/>
<protein>
    <recommendedName>
        <fullName evidence="6">Glutaredoxin domain-containing protein</fullName>
    </recommendedName>
</protein>
<dbReference type="Pfam" id="PF00462">
    <property type="entry name" value="Glutaredoxin"/>
    <property type="match status" value="1"/>
</dbReference>
<evidence type="ECO:0000256" key="4">
    <source>
        <dbReference type="ARBA" id="ARBA00023157"/>
    </source>
</evidence>
<evidence type="ECO:0000313" key="8">
    <source>
        <dbReference type="Proteomes" id="UP000253032"/>
    </source>
</evidence>
<evidence type="ECO:0000256" key="1">
    <source>
        <dbReference type="ARBA" id="ARBA00007787"/>
    </source>
</evidence>
<dbReference type="EMBL" id="QOPC01000001">
    <property type="protein sequence ID" value="RCL39677.1"/>
    <property type="molecule type" value="Genomic_DNA"/>
</dbReference>
<organism evidence="7 8">
    <name type="scientific">SAR86 cluster bacterium</name>
    <dbReference type="NCBI Taxonomy" id="2030880"/>
    <lineage>
        <taxon>Bacteria</taxon>
        <taxon>Pseudomonadati</taxon>
        <taxon>Pseudomonadota</taxon>
        <taxon>Gammaproteobacteria</taxon>
        <taxon>SAR86 cluster</taxon>
    </lineage>
</organism>
<keyword evidence="4" id="KW-1015">Disulfide bond</keyword>
<keyword evidence="2" id="KW-0813">Transport</keyword>
<dbReference type="SUPFAM" id="SSF52833">
    <property type="entry name" value="Thioredoxin-like"/>
    <property type="match status" value="1"/>
</dbReference>
<keyword evidence="3" id="KW-0249">Electron transport</keyword>
<dbReference type="GO" id="GO:0015035">
    <property type="term" value="F:protein-disulfide reductase activity"/>
    <property type="evidence" value="ECO:0007669"/>
    <property type="project" value="TreeGrafter"/>
</dbReference>
<dbReference type="AlphaFoldDB" id="A0A368BS37"/>
<evidence type="ECO:0000313" key="7">
    <source>
        <dbReference type="EMBL" id="RCL39677.1"/>
    </source>
</evidence>
<feature type="domain" description="Glutaredoxin" evidence="6">
    <location>
        <begin position="5"/>
        <end position="64"/>
    </location>
</feature>
<evidence type="ECO:0000256" key="3">
    <source>
        <dbReference type="ARBA" id="ARBA00022982"/>
    </source>
</evidence>
<evidence type="ECO:0000256" key="2">
    <source>
        <dbReference type="ARBA" id="ARBA00022448"/>
    </source>
</evidence>
<dbReference type="Proteomes" id="UP000253032">
    <property type="component" value="Unassembled WGS sequence"/>
</dbReference>
<dbReference type="PANTHER" id="PTHR46679:SF1">
    <property type="entry name" value="GLUTAREDOXIN-2, MITOCHONDRIAL"/>
    <property type="match status" value="1"/>
</dbReference>
<dbReference type="PANTHER" id="PTHR46679">
    <property type="match status" value="1"/>
</dbReference>
<dbReference type="InterPro" id="IPR002109">
    <property type="entry name" value="Glutaredoxin"/>
</dbReference>
<dbReference type="Gene3D" id="3.40.30.10">
    <property type="entry name" value="Glutaredoxin"/>
    <property type="match status" value="1"/>
</dbReference>
<keyword evidence="5" id="KW-0676">Redox-active center</keyword>